<dbReference type="InterPro" id="IPR050638">
    <property type="entry name" value="AA-Vitamin_Transporters"/>
</dbReference>
<keyword evidence="2" id="KW-1003">Cell membrane</keyword>
<sequence length="301" mass="31730">MSGAGKSRELRAYGALAGGVFCIAWSAIFVRWTSMPGPASAFYRLLFALIALSFFLLRFRRELVSMRRSAVLLGLLGGAFFGADVALFNSAVLKTSAAIATLFANNAPLFVGLLTWAIWRRRPSIAFWMGLGIAMAGSIFIFRADGARFAGSASGDWMAVGASFCFGAYLVITGRLRERVRTELLLGISFLGSTLALLFYNLGTHTSLRIPDTKALAALLGLAVVCQLLGYFFLTYALGHLSSTVTSVTLLLIAPLTAVIALVLFGESVGGAQIIGGILVLAGVGLTNLVSAGRGRIASAV</sequence>
<dbReference type="RefSeq" id="WP_013567488.1">
    <property type="nucleotide sequence ID" value="NC_014963.1"/>
</dbReference>
<dbReference type="AlphaFoldDB" id="E8V7Q7"/>
<feature type="transmembrane region" description="Helical" evidence="6">
    <location>
        <begin position="245"/>
        <end position="265"/>
    </location>
</feature>
<feature type="transmembrane region" description="Helical" evidence="6">
    <location>
        <begin position="215"/>
        <end position="238"/>
    </location>
</feature>
<dbReference type="Proteomes" id="UP000006844">
    <property type="component" value="Chromosome"/>
</dbReference>
<feature type="domain" description="EamA" evidence="7">
    <location>
        <begin position="15"/>
        <end position="142"/>
    </location>
</feature>
<organism evidence="8 9">
    <name type="scientific">Terriglobus saanensis (strain ATCC BAA-1853 / DSM 23119 / SP1PR4)</name>
    <dbReference type="NCBI Taxonomy" id="401053"/>
    <lineage>
        <taxon>Bacteria</taxon>
        <taxon>Pseudomonadati</taxon>
        <taxon>Acidobacteriota</taxon>
        <taxon>Terriglobia</taxon>
        <taxon>Terriglobales</taxon>
        <taxon>Acidobacteriaceae</taxon>
        <taxon>Terriglobus</taxon>
    </lineage>
</organism>
<dbReference type="InterPro" id="IPR000620">
    <property type="entry name" value="EamA_dom"/>
</dbReference>
<feature type="transmembrane region" description="Helical" evidence="6">
    <location>
        <begin position="271"/>
        <end position="290"/>
    </location>
</feature>
<evidence type="ECO:0000313" key="8">
    <source>
        <dbReference type="EMBL" id="ADV81755.1"/>
    </source>
</evidence>
<evidence type="ECO:0000256" key="3">
    <source>
        <dbReference type="ARBA" id="ARBA00022692"/>
    </source>
</evidence>
<name>E8V7Q7_TERSS</name>
<keyword evidence="3 6" id="KW-0812">Transmembrane</keyword>
<dbReference type="PANTHER" id="PTHR32322:SF18">
    <property type="entry name" value="S-ADENOSYLMETHIONINE_S-ADENOSYLHOMOCYSTEINE TRANSPORTER"/>
    <property type="match status" value="1"/>
</dbReference>
<comment type="subcellular location">
    <subcellularLocation>
        <location evidence="1">Cell membrane</location>
        <topology evidence="1">Multi-pass membrane protein</topology>
    </subcellularLocation>
</comment>
<evidence type="ECO:0000256" key="5">
    <source>
        <dbReference type="ARBA" id="ARBA00023136"/>
    </source>
</evidence>
<feature type="transmembrane region" description="Helical" evidence="6">
    <location>
        <begin position="184"/>
        <end position="203"/>
    </location>
</feature>
<keyword evidence="9" id="KW-1185">Reference proteome</keyword>
<dbReference type="Pfam" id="PF00892">
    <property type="entry name" value="EamA"/>
    <property type="match status" value="2"/>
</dbReference>
<evidence type="ECO:0000256" key="4">
    <source>
        <dbReference type="ARBA" id="ARBA00022989"/>
    </source>
</evidence>
<evidence type="ECO:0000259" key="7">
    <source>
        <dbReference type="Pfam" id="PF00892"/>
    </source>
</evidence>
<dbReference type="eggNOG" id="COG0697">
    <property type="taxonomic scope" value="Bacteria"/>
</dbReference>
<dbReference type="STRING" id="401053.AciPR4_0922"/>
<feature type="transmembrane region" description="Helical" evidence="6">
    <location>
        <begin position="12"/>
        <end position="30"/>
    </location>
</feature>
<dbReference type="OrthoDB" id="9790852at2"/>
<reference evidence="8 9" key="1">
    <citation type="journal article" date="2012" name="Stand. Genomic Sci.">
        <title>Complete genome sequence of Terriglobus saanensis type strain SP1PR4(T), an Acidobacteria from tundra soil.</title>
        <authorList>
            <person name="Rawat S.R."/>
            <person name="Mannisto M.K."/>
            <person name="Starovoytov V."/>
            <person name="Goodwin L."/>
            <person name="Nolan M."/>
            <person name="Hauser L."/>
            <person name="Land M."/>
            <person name="Davenport K.W."/>
            <person name="Woyke T."/>
            <person name="Haggblom M.M."/>
        </authorList>
    </citation>
    <scope>NUCLEOTIDE SEQUENCE</scope>
    <source>
        <strain evidence="9">ATCC BAA-1853 / DSM 23119 / SP1PR4</strain>
    </source>
</reference>
<dbReference type="SUPFAM" id="SSF103481">
    <property type="entry name" value="Multidrug resistance efflux transporter EmrE"/>
    <property type="match status" value="2"/>
</dbReference>
<feature type="transmembrane region" description="Helical" evidence="6">
    <location>
        <begin position="97"/>
        <end position="118"/>
    </location>
</feature>
<gene>
    <name evidence="8" type="ordered locus">AciPR4_0922</name>
</gene>
<keyword evidence="4 6" id="KW-1133">Transmembrane helix</keyword>
<dbReference type="EMBL" id="CP002467">
    <property type="protein sequence ID" value="ADV81755.1"/>
    <property type="molecule type" value="Genomic_DNA"/>
</dbReference>
<dbReference type="KEGG" id="tsa:AciPR4_0922"/>
<evidence type="ECO:0000256" key="6">
    <source>
        <dbReference type="SAM" id="Phobius"/>
    </source>
</evidence>
<evidence type="ECO:0000313" key="9">
    <source>
        <dbReference type="Proteomes" id="UP000006844"/>
    </source>
</evidence>
<proteinExistence type="predicted"/>
<feature type="domain" description="EamA" evidence="7">
    <location>
        <begin position="154"/>
        <end position="288"/>
    </location>
</feature>
<protein>
    <recommendedName>
        <fullName evidence="7">EamA domain-containing protein</fullName>
    </recommendedName>
</protein>
<feature type="transmembrane region" description="Helical" evidence="6">
    <location>
        <begin position="71"/>
        <end position="91"/>
    </location>
</feature>
<feature type="transmembrane region" description="Helical" evidence="6">
    <location>
        <begin position="154"/>
        <end position="172"/>
    </location>
</feature>
<evidence type="ECO:0000256" key="1">
    <source>
        <dbReference type="ARBA" id="ARBA00004651"/>
    </source>
</evidence>
<feature type="transmembrane region" description="Helical" evidence="6">
    <location>
        <begin position="42"/>
        <end position="59"/>
    </location>
</feature>
<accession>E8V7Q7</accession>
<dbReference type="InterPro" id="IPR037185">
    <property type="entry name" value="EmrE-like"/>
</dbReference>
<dbReference type="PANTHER" id="PTHR32322">
    <property type="entry name" value="INNER MEMBRANE TRANSPORTER"/>
    <property type="match status" value="1"/>
</dbReference>
<dbReference type="HOGENOM" id="CLU_033863_0_2_0"/>
<keyword evidence="5 6" id="KW-0472">Membrane</keyword>
<feature type="transmembrane region" description="Helical" evidence="6">
    <location>
        <begin position="125"/>
        <end position="142"/>
    </location>
</feature>
<dbReference type="GO" id="GO:0005886">
    <property type="term" value="C:plasma membrane"/>
    <property type="evidence" value="ECO:0007669"/>
    <property type="project" value="UniProtKB-SubCell"/>
</dbReference>
<evidence type="ECO:0000256" key="2">
    <source>
        <dbReference type="ARBA" id="ARBA00022475"/>
    </source>
</evidence>